<gene>
    <name evidence="5" type="ORF">BJ878DRAFT_416753</name>
</gene>
<name>A0A9P8CGS1_9HELO</name>
<dbReference type="GO" id="GO:0016787">
    <property type="term" value="F:hydrolase activity"/>
    <property type="evidence" value="ECO:0007669"/>
    <property type="project" value="UniProtKB-KW"/>
</dbReference>
<dbReference type="PANTHER" id="PTHR11559">
    <property type="entry name" value="CARBOXYLESTERASE"/>
    <property type="match status" value="1"/>
</dbReference>
<feature type="domain" description="Carboxylesterase type B" evidence="4">
    <location>
        <begin position="24"/>
        <end position="501"/>
    </location>
</feature>
<evidence type="ECO:0000256" key="1">
    <source>
        <dbReference type="ARBA" id="ARBA00005964"/>
    </source>
</evidence>
<sequence>MIPVIVLGAALSLSHRARAKTPGPIVDVGYSSFQGNALEGINEWLGVRYAAPPTKENRWRAPQAPVSTDTLQKAEKWPEVCLPSPSAGKTAGANEDCLFLNIWAPADLSKPHPVYVFLQGGGMNNNASPKMNGTYLVVTGDHDMVVVTLNYRVGVFGFLASKEVKADGDINIGNLDQRFALQWVQKNIEKFGGDPKRVTLGGESAGAASVNLHLAAYGGRDDGLFQAVVGHSNSFGYQLTVDESQYQFDALVARAKCDQGDKAKDKLKCLRDMSVDDLVKINLVGPHPGQTEAPNFMYSNTMDGNFTAEYTHQAFADGKFIKVPSIFGANSNEGTIFTPGGLSNYDDVNKFLKANYPKLTAEHLANIDHYYPKMAQFLGKGEYWRTGATAYGEMRYNCPGYSLPKQFAAHGITDVWHYHYDVLKPENAANGNGVTHCQDVNSIWGTATGPDVAQQPIISKYYASFIRMHDVNALKAAGAPDWVRFNATDGMQAMHFVNDPTKNAMESTPQYTADNCDWFASLGATIGF</sequence>
<comment type="caution">
    <text evidence="5">The sequence shown here is derived from an EMBL/GenBank/DDBJ whole genome shotgun (WGS) entry which is preliminary data.</text>
</comment>
<dbReference type="InterPro" id="IPR050309">
    <property type="entry name" value="Type-B_Carboxylest/Lipase"/>
</dbReference>
<dbReference type="InterPro" id="IPR019819">
    <property type="entry name" value="Carboxylesterase_B_CS"/>
</dbReference>
<reference evidence="5" key="1">
    <citation type="journal article" date="2021" name="IMA Fungus">
        <title>Genomic characterization of three marine fungi, including Emericellopsis atlantica sp. nov. with signatures of a generalist lifestyle and marine biomass degradation.</title>
        <authorList>
            <person name="Hagestad O.C."/>
            <person name="Hou L."/>
            <person name="Andersen J.H."/>
            <person name="Hansen E.H."/>
            <person name="Altermark B."/>
            <person name="Li C."/>
            <person name="Kuhnert E."/>
            <person name="Cox R.J."/>
            <person name="Crous P.W."/>
            <person name="Spatafora J.W."/>
            <person name="Lail K."/>
            <person name="Amirebrahimi M."/>
            <person name="Lipzen A."/>
            <person name="Pangilinan J."/>
            <person name="Andreopoulos W."/>
            <person name="Hayes R.D."/>
            <person name="Ng V."/>
            <person name="Grigoriev I.V."/>
            <person name="Jackson S.A."/>
            <person name="Sutton T.D.S."/>
            <person name="Dobson A.D.W."/>
            <person name="Rama T."/>
        </authorList>
    </citation>
    <scope>NUCLEOTIDE SEQUENCE</scope>
    <source>
        <strain evidence="5">TRa3180A</strain>
    </source>
</reference>
<dbReference type="SUPFAM" id="SSF53474">
    <property type="entry name" value="alpha/beta-Hydrolases"/>
    <property type="match status" value="1"/>
</dbReference>
<evidence type="ECO:0000256" key="2">
    <source>
        <dbReference type="ARBA" id="ARBA00022801"/>
    </source>
</evidence>
<dbReference type="Gene3D" id="3.40.50.1820">
    <property type="entry name" value="alpha/beta hydrolase"/>
    <property type="match status" value="1"/>
</dbReference>
<proteinExistence type="inferred from homology"/>
<dbReference type="AlphaFoldDB" id="A0A9P8CGS1"/>
<dbReference type="PROSITE" id="PS00941">
    <property type="entry name" value="CARBOXYLESTERASE_B_2"/>
    <property type="match status" value="1"/>
</dbReference>
<dbReference type="Proteomes" id="UP000887226">
    <property type="component" value="Unassembled WGS sequence"/>
</dbReference>
<feature type="chain" id="PRO_5040546764" description="Carboxylic ester hydrolase" evidence="3">
    <location>
        <begin position="20"/>
        <end position="528"/>
    </location>
</feature>
<protein>
    <recommendedName>
        <fullName evidence="3">Carboxylic ester hydrolase</fullName>
        <ecNumber evidence="3">3.1.1.-</ecNumber>
    </recommendedName>
</protein>
<dbReference type="Pfam" id="PF00135">
    <property type="entry name" value="COesterase"/>
    <property type="match status" value="1"/>
</dbReference>
<dbReference type="PROSITE" id="PS00122">
    <property type="entry name" value="CARBOXYLESTERASE_B_1"/>
    <property type="match status" value="1"/>
</dbReference>
<keyword evidence="3" id="KW-0732">Signal</keyword>
<dbReference type="OrthoDB" id="408631at2759"/>
<dbReference type="InterPro" id="IPR002018">
    <property type="entry name" value="CarbesteraseB"/>
</dbReference>
<organism evidence="5 6">
    <name type="scientific">Calycina marina</name>
    <dbReference type="NCBI Taxonomy" id="1763456"/>
    <lineage>
        <taxon>Eukaryota</taxon>
        <taxon>Fungi</taxon>
        <taxon>Dikarya</taxon>
        <taxon>Ascomycota</taxon>
        <taxon>Pezizomycotina</taxon>
        <taxon>Leotiomycetes</taxon>
        <taxon>Helotiales</taxon>
        <taxon>Pezizellaceae</taxon>
        <taxon>Calycina</taxon>
    </lineage>
</organism>
<comment type="similarity">
    <text evidence="1 3">Belongs to the type-B carboxylesterase/lipase family.</text>
</comment>
<dbReference type="EMBL" id="MU253801">
    <property type="protein sequence ID" value="KAG9246524.1"/>
    <property type="molecule type" value="Genomic_DNA"/>
</dbReference>
<feature type="signal peptide" evidence="3">
    <location>
        <begin position="1"/>
        <end position="19"/>
    </location>
</feature>
<accession>A0A9P8CGS1</accession>
<dbReference type="InterPro" id="IPR019826">
    <property type="entry name" value="Carboxylesterase_B_AS"/>
</dbReference>
<dbReference type="InterPro" id="IPR029058">
    <property type="entry name" value="AB_hydrolase_fold"/>
</dbReference>
<evidence type="ECO:0000259" key="4">
    <source>
        <dbReference type="Pfam" id="PF00135"/>
    </source>
</evidence>
<dbReference type="EC" id="3.1.1.-" evidence="3"/>
<evidence type="ECO:0000313" key="5">
    <source>
        <dbReference type="EMBL" id="KAG9246524.1"/>
    </source>
</evidence>
<keyword evidence="2 3" id="KW-0378">Hydrolase</keyword>
<evidence type="ECO:0000313" key="6">
    <source>
        <dbReference type="Proteomes" id="UP000887226"/>
    </source>
</evidence>
<evidence type="ECO:0000256" key="3">
    <source>
        <dbReference type="RuleBase" id="RU361235"/>
    </source>
</evidence>
<keyword evidence="6" id="KW-1185">Reference proteome</keyword>